<gene>
    <name evidence="11" type="ORF">D7B24_008201</name>
</gene>
<dbReference type="InterPro" id="IPR036236">
    <property type="entry name" value="Znf_C2H2_sf"/>
</dbReference>
<dbReference type="STRING" id="1051616.A0A3M9Y5J9"/>
<dbReference type="InterPro" id="IPR001138">
    <property type="entry name" value="Zn2Cys6_DnaBD"/>
</dbReference>
<keyword evidence="6" id="KW-0804">Transcription</keyword>
<evidence type="ECO:0000259" key="10">
    <source>
        <dbReference type="PROSITE" id="PS50157"/>
    </source>
</evidence>
<dbReference type="GeneID" id="39611890"/>
<evidence type="ECO:0000313" key="11">
    <source>
        <dbReference type="EMBL" id="RNJ55773.1"/>
    </source>
</evidence>
<dbReference type="SMART" id="SM00355">
    <property type="entry name" value="ZnF_C2H2"/>
    <property type="match status" value="2"/>
</dbReference>
<evidence type="ECO:0000259" key="9">
    <source>
        <dbReference type="PROSITE" id="PS50048"/>
    </source>
</evidence>
<keyword evidence="1" id="KW-0479">Metal-binding</keyword>
<dbReference type="RefSeq" id="XP_028493931.1">
    <property type="nucleotide sequence ID" value="XM_028642295.1"/>
</dbReference>
<evidence type="ECO:0000256" key="6">
    <source>
        <dbReference type="ARBA" id="ARBA00023163"/>
    </source>
</evidence>
<dbReference type="GO" id="GO:0000981">
    <property type="term" value="F:DNA-binding transcription factor activity, RNA polymerase II-specific"/>
    <property type="evidence" value="ECO:0007669"/>
    <property type="project" value="InterPro"/>
</dbReference>
<dbReference type="SUPFAM" id="SSF57667">
    <property type="entry name" value="beta-beta-alpha zinc fingers"/>
    <property type="match status" value="1"/>
</dbReference>
<dbReference type="Proteomes" id="UP000267145">
    <property type="component" value="Unassembled WGS sequence"/>
</dbReference>
<evidence type="ECO:0000256" key="2">
    <source>
        <dbReference type="ARBA" id="ARBA00022737"/>
    </source>
</evidence>
<dbReference type="FunFam" id="3.30.160.60:FF:000100">
    <property type="entry name" value="Zinc finger 45-like"/>
    <property type="match status" value="1"/>
</dbReference>
<comment type="caution">
    <text evidence="11">The sequence shown here is derived from an EMBL/GenBank/DDBJ whole genome shotgun (WGS) entry which is preliminary data.</text>
</comment>
<reference evidence="11 12" key="1">
    <citation type="submission" date="2018-10" db="EMBL/GenBank/DDBJ databases">
        <title>Genome sequence of Verticillium nonalfalfae VnAa140.</title>
        <authorList>
            <person name="Stajich J.E."/>
            <person name="Kasson M.T."/>
        </authorList>
    </citation>
    <scope>NUCLEOTIDE SEQUENCE [LARGE SCALE GENOMIC DNA]</scope>
    <source>
        <strain evidence="11 12">VnAa140</strain>
    </source>
</reference>
<dbReference type="SMART" id="SM00066">
    <property type="entry name" value="GAL4"/>
    <property type="match status" value="1"/>
</dbReference>
<evidence type="ECO:0000256" key="7">
    <source>
        <dbReference type="ARBA" id="ARBA00023242"/>
    </source>
</evidence>
<dbReference type="PANTHER" id="PTHR47660">
    <property type="entry name" value="TRANSCRIPTION FACTOR WITH C2H2 AND ZN(2)-CYS(6) DNA BINDING DOMAIN (EUROFUNG)-RELATED-RELATED"/>
    <property type="match status" value="1"/>
</dbReference>
<dbReference type="PROSITE" id="PS50157">
    <property type="entry name" value="ZINC_FINGER_C2H2_2"/>
    <property type="match status" value="2"/>
</dbReference>
<dbReference type="EMBL" id="RBVV01000070">
    <property type="protein sequence ID" value="RNJ55773.1"/>
    <property type="molecule type" value="Genomic_DNA"/>
</dbReference>
<keyword evidence="5" id="KW-0805">Transcription regulation</keyword>
<feature type="domain" description="C2H2-type" evidence="10">
    <location>
        <begin position="17"/>
        <end position="39"/>
    </location>
</feature>
<protein>
    <recommendedName>
        <fullName evidence="13">Zn(2)-C6 fungal-type domain-containing protein</fullName>
    </recommendedName>
</protein>
<dbReference type="PROSITE" id="PS50048">
    <property type="entry name" value="ZN2_CY6_FUNGAL_2"/>
    <property type="match status" value="1"/>
</dbReference>
<dbReference type="InterPro" id="IPR036864">
    <property type="entry name" value="Zn2-C6_fun-type_DNA-bd_sf"/>
</dbReference>
<keyword evidence="4" id="KW-0862">Zinc</keyword>
<proteinExistence type="predicted"/>
<dbReference type="Gene3D" id="3.30.160.60">
    <property type="entry name" value="Classic Zinc Finger"/>
    <property type="match status" value="2"/>
</dbReference>
<dbReference type="Pfam" id="PF00172">
    <property type="entry name" value="Zn_clus"/>
    <property type="match status" value="1"/>
</dbReference>
<accession>A0A3M9Y5J9</accession>
<evidence type="ECO:0000256" key="3">
    <source>
        <dbReference type="ARBA" id="ARBA00022771"/>
    </source>
</evidence>
<dbReference type="CDD" id="cd00067">
    <property type="entry name" value="GAL4"/>
    <property type="match status" value="1"/>
</dbReference>
<evidence type="ECO:0000256" key="4">
    <source>
        <dbReference type="ARBA" id="ARBA00022833"/>
    </source>
</evidence>
<dbReference type="InterPro" id="IPR013087">
    <property type="entry name" value="Znf_C2H2_type"/>
</dbReference>
<dbReference type="Pfam" id="PF00096">
    <property type="entry name" value="zf-C2H2"/>
    <property type="match status" value="2"/>
</dbReference>
<dbReference type="GO" id="GO:0008270">
    <property type="term" value="F:zinc ion binding"/>
    <property type="evidence" value="ECO:0007669"/>
    <property type="project" value="UniProtKB-KW"/>
</dbReference>
<evidence type="ECO:0000256" key="1">
    <source>
        <dbReference type="ARBA" id="ARBA00022723"/>
    </source>
</evidence>
<name>A0A3M9Y5J9_9PEZI</name>
<dbReference type="Gene3D" id="4.10.240.10">
    <property type="entry name" value="Zn(2)-C6 fungal-type DNA-binding domain"/>
    <property type="match status" value="1"/>
</dbReference>
<evidence type="ECO:0000313" key="12">
    <source>
        <dbReference type="Proteomes" id="UP000267145"/>
    </source>
</evidence>
<evidence type="ECO:0000256" key="8">
    <source>
        <dbReference type="PROSITE-ProRule" id="PRU00042"/>
    </source>
</evidence>
<feature type="domain" description="C2H2-type" evidence="10">
    <location>
        <begin position="48"/>
        <end position="71"/>
    </location>
</feature>
<keyword evidence="7" id="KW-0539">Nucleus</keyword>
<organism evidence="11 12">
    <name type="scientific">Verticillium nonalfalfae</name>
    <dbReference type="NCBI Taxonomy" id="1051616"/>
    <lineage>
        <taxon>Eukaryota</taxon>
        <taxon>Fungi</taxon>
        <taxon>Dikarya</taxon>
        <taxon>Ascomycota</taxon>
        <taxon>Pezizomycotina</taxon>
        <taxon>Sordariomycetes</taxon>
        <taxon>Hypocreomycetidae</taxon>
        <taxon>Glomerellales</taxon>
        <taxon>Plectosphaerellaceae</taxon>
        <taxon>Verticillium</taxon>
    </lineage>
</organism>
<keyword evidence="12" id="KW-1185">Reference proteome</keyword>
<sequence>MAAGEGMETTDRCSKPLACTHCNARFSRPSHLNRHRLTHLPSSRKSLIKCPHCDRTFSRNDVLLRHLRGAHHVDLVVKRSVQRSCHRCVSKKLKCDRLQPCQSCTGAQAICEFPGASHSRSSDLESEALYALDSNEHAEATGVAGFSPFDPSFESTDIPQTPQILQTPDSTLGNSLFPATYLGTQRHADDLDNDPAVSSVEGFGQADDAIFGVNALEPGGAGISPSHLALMQPDFRMIGFDWLDFDMPESNPGILIGSLRGMGLLSSRWSVGEDVGHEASLATDPKHADQEWSAWSLHAHKPPGCPGHAFPSHLGTWAKRLCGQVIGRLLWDLKQLEIVAMPEHFGLTSLLSAHQQSKQSLLGALQKLLESMDTVSTTSELISYNITGLLCHYSHLYAANDVMDVILYIVRSLISQRAKHHKGIEVARKRLRSSFAQDRRSSRRLVHHAAQIIAIANEYLVSAPCEIMRTFMGYVFILAYSSYGPRAELMSGDKAPIRLDVPLHQPAQQQITLQWIEDGGPAGLGSVVNILADDCVPAISRDAQMMMQRLKCWGLADKFTKILHIFEVNGF</sequence>
<evidence type="ECO:0000256" key="5">
    <source>
        <dbReference type="ARBA" id="ARBA00023015"/>
    </source>
</evidence>
<dbReference type="PROSITE" id="PS00028">
    <property type="entry name" value="ZINC_FINGER_C2H2_1"/>
    <property type="match status" value="1"/>
</dbReference>
<dbReference type="AlphaFoldDB" id="A0A3M9Y5J9"/>
<evidence type="ECO:0008006" key="13">
    <source>
        <dbReference type="Google" id="ProtNLM"/>
    </source>
</evidence>
<keyword evidence="2" id="KW-0677">Repeat</keyword>
<dbReference type="SUPFAM" id="SSF57701">
    <property type="entry name" value="Zn2/Cys6 DNA-binding domain"/>
    <property type="match status" value="1"/>
</dbReference>
<keyword evidence="3 8" id="KW-0863">Zinc-finger</keyword>
<feature type="domain" description="Zn(2)-C6 fungal-type" evidence="9">
    <location>
        <begin position="84"/>
        <end position="113"/>
    </location>
</feature>